<organism evidence="1 2">
    <name type="scientific">Aspergillus aculeatinus CBS 121060</name>
    <dbReference type="NCBI Taxonomy" id="1448322"/>
    <lineage>
        <taxon>Eukaryota</taxon>
        <taxon>Fungi</taxon>
        <taxon>Dikarya</taxon>
        <taxon>Ascomycota</taxon>
        <taxon>Pezizomycotina</taxon>
        <taxon>Eurotiomycetes</taxon>
        <taxon>Eurotiomycetidae</taxon>
        <taxon>Eurotiales</taxon>
        <taxon>Aspergillaceae</taxon>
        <taxon>Aspergillus</taxon>
        <taxon>Aspergillus subgen. Circumdati</taxon>
    </lineage>
</organism>
<dbReference type="Proteomes" id="UP000249661">
    <property type="component" value="Unassembled WGS sequence"/>
</dbReference>
<evidence type="ECO:0000313" key="1">
    <source>
        <dbReference type="EMBL" id="RAH63781.1"/>
    </source>
</evidence>
<accession>A0ACD1GR30</accession>
<proteinExistence type="predicted"/>
<reference evidence="1" key="1">
    <citation type="submission" date="2018-02" db="EMBL/GenBank/DDBJ databases">
        <title>The genomes of Aspergillus section Nigri reveals drivers in fungal speciation.</title>
        <authorList>
            <consortium name="DOE Joint Genome Institute"/>
            <person name="Vesth T.C."/>
            <person name="Nybo J."/>
            <person name="Theobald S."/>
            <person name="Brandl J."/>
            <person name="Frisvad J.C."/>
            <person name="Nielsen K.F."/>
            <person name="Lyhne E.K."/>
            <person name="Kogle M.E."/>
            <person name="Kuo A."/>
            <person name="Riley R."/>
            <person name="Clum A."/>
            <person name="Nolan M."/>
            <person name="Lipzen A."/>
            <person name="Salamov A."/>
            <person name="Henrissat B."/>
            <person name="Wiebenga A."/>
            <person name="De vries R.P."/>
            <person name="Grigoriev I.V."/>
            <person name="Mortensen U.H."/>
            <person name="Andersen M.R."/>
            <person name="Baker S.E."/>
        </authorList>
    </citation>
    <scope>NUCLEOTIDE SEQUENCE</scope>
    <source>
        <strain evidence="1">CBS 121060</strain>
    </source>
</reference>
<name>A0ACD1GR30_9EURO</name>
<keyword evidence="2" id="KW-1185">Reference proteome</keyword>
<protein>
    <submittedName>
        <fullName evidence="1">Uncharacterized protein</fullName>
    </submittedName>
</protein>
<dbReference type="EMBL" id="KZ825033">
    <property type="protein sequence ID" value="RAH63781.1"/>
    <property type="molecule type" value="Genomic_DNA"/>
</dbReference>
<sequence length="87" mass="9168">MDLAASVSGCRTARGKRGGACFFLALSFGFPKQGTGPAGPRHRSPTRGDIGPIRVDKGGMLAVTDRQIGNLITYSSYPEPSQKIAFP</sequence>
<evidence type="ECO:0000313" key="2">
    <source>
        <dbReference type="Proteomes" id="UP000249661"/>
    </source>
</evidence>
<gene>
    <name evidence="1" type="ORF">BO66DRAFT_22805</name>
</gene>